<name>A0A9Q1CT82_HOLLE</name>
<dbReference type="EMBL" id="JAIZAY010000001">
    <property type="protein sequence ID" value="KAJ8050044.1"/>
    <property type="molecule type" value="Genomic_DNA"/>
</dbReference>
<comment type="caution">
    <text evidence="2">The sequence shown here is derived from an EMBL/GenBank/DDBJ whole genome shotgun (WGS) entry which is preliminary data.</text>
</comment>
<protein>
    <submittedName>
        <fullName evidence="2">Uncharacterized protein</fullName>
    </submittedName>
</protein>
<evidence type="ECO:0000313" key="3">
    <source>
        <dbReference type="Proteomes" id="UP001152320"/>
    </source>
</evidence>
<reference evidence="2" key="1">
    <citation type="submission" date="2021-10" db="EMBL/GenBank/DDBJ databases">
        <title>Tropical sea cucumber genome reveals ecological adaptation and Cuvierian tubules defense mechanism.</title>
        <authorList>
            <person name="Chen T."/>
        </authorList>
    </citation>
    <scope>NUCLEOTIDE SEQUENCE</scope>
    <source>
        <strain evidence="2">Nanhai2018</strain>
        <tissue evidence="2">Muscle</tissue>
    </source>
</reference>
<sequence length="162" mass="18152">MDLKLRVKKLEEENRALKEQLDIQDTVKQLKKAVNSQTVRTESENATEDEANEIEGRESFEHLRYKPSDAGALQECSVKGKRSRGKGKTDTRKPPLNPRGVNAIITCVLHKFKKTGDRAPALVAAMGTRLSELRADATSAHDEMDEDETQLFLVPGKIYAFL</sequence>
<feature type="region of interest" description="Disordered" evidence="1">
    <location>
        <begin position="34"/>
        <end position="59"/>
    </location>
</feature>
<organism evidence="2 3">
    <name type="scientific">Holothuria leucospilota</name>
    <name type="common">Black long sea cucumber</name>
    <name type="synonym">Mertensiothuria leucospilota</name>
    <dbReference type="NCBI Taxonomy" id="206669"/>
    <lineage>
        <taxon>Eukaryota</taxon>
        <taxon>Metazoa</taxon>
        <taxon>Echinodermata</taxon>
        <taxon>Eleutherozoa</taxon>
        <taxon>Echinozoa</taxon>
        <taxon>Holothuroidea</taxon>
        <taxon>Aspidochirotacea</taxon>
        <taxon>Aspidochirotida</taxon>
        <taxon>Holothuriidae</taxon>
        <taxon>Holothuria</taxon>
    </lineage>
</organism>
<feature type="region of interest" description="Disordered" evidence="1">
    <location>
        <begin position="71"/>
        <end position="97"/>
    </location>
</feature>
<evidence type="ECO:0000256" key="1">
    <source>
        <dbReference type="SAM" id="MobiDB-lite"/>
    </source>
</evidence>
<keyword evidence="3" id="KW-1185">Reference proteome</keyword>
<proteinExistence type="predicted"/>
<gene>
    <name evidence="2" type="ORF">HOLleu_03079</name>
</gene>
<dbReference type="AlphaFoldDB" id="A0A9Q1CT82"/>
<dbReference type="OrthoDB" id="10518273at2759"/>
<accession>A0A9Q1CT82</accession>
<evidence type="ECO:0000313" key="2">
    <source>
        <dbReference type="EMBL" id="KAJ8050044.1"/>
    </source>
</evidence>
<dbReference type="Proteomes" id="UP001152320">
    <property type="component" value="Chromosome 1"/>
</dbReference>
<dbReference type="Gene3D" id="1.10.10.2590">
    <property type="entry name" value="BEN domain"/>
    <property type="match status" value="1"/>
</dbReference>